<sequence>MAARTLQTDLPGPTSNWSIFTSNYLGVQGNRKLATINTQIHFFKAILLMKRNAKLTMYVDTQTMQKSPRTKARIYAR</sequence>
<dbReference type="Proteomes" id="UP000314294">
    <property type="component" value="Unassembled WGS sequence"/>
</dbReference>
<keyword evidence="2" id="KW-1185">Reference proteome</keyword>
<evidence type="ECO:0000313" key="2">
    <source>
        <dbReference type="Proteomes" id="UP000314294"/>
    </source>
</evidence>
<comment type="caution">
    <text evidence="1">The sequence shown here is derived from an EMBL/GenBank/DDBJ whole genome shotgun (WGS) entry which is preliminary data.</text>
</comment>
<dbReference type="AlphaFoldDB" id="A0A4Z2GLA2"/>
<name>A0A4Z2GLA2_9TELE</name>
<reference evidence="1 2" key="1">
    <citation type="submission" date="2019-03" db="EMBL/GenBank/DDBJ databases">
        <title>First draft genome of Liparis tanakae, snailfish: a comprehensive survey of snailfish specific genes.</title>
        <authorList>
            <person name="Kim W."/>
            <person name="Song I."/>
            <person name="Jeong J.-H."/>
            <person name="Kim D."/>
            <person name="Kim S."/>
            <person name="Ryu S."/>
            <person name="Song J.Y."/>
            <person name="Lee S.K."/>
        </authorList>
    </citation>
    <scope>NUCLEOTIDE SEQUENCE [LARGE SCALE GENOMIC DNA]</scope>
    <source>
        <tissue evidence="1">Muscle</tissue>
    </source>
</reference>
<dbReference type="EMBL" id="SRLO01000489">
    <property type="protein sequence ID" value="TNN54266.1"/>
    <property type="molecule type" value="Genomic_DNA"/>
</dbReference>
<accession>A0A4Z2GLA2</accession>
<protein>
    <submittedName>
        <fullName evidence="1">Uncharacterized protein</fullName>
    </submittedName>
</protein>
<proteinExistence type="predicted"/>
<organism evidence="1 2">
    <name type="scientific">Liparis tanakae</name>
    <name type="common">Tanaka's snailfish</name>
    <dbReference type="NCBI Taxonomy" id="230148"/>
    <lineage>
        <taxon>Eukaryota</taxon>
        <taxon>Metazoa</taxon>
        <taxon>Chordata</taxon>
        <taxon>Craniata</taxon>
        <taxon>Vertebrata</taxon>
        <taxon>Euteleostomi</taxon>
        <taxon>Actinopterygii</taxon>
        <taxon>Neopterygii</taxon>
        <taxon>Teleostei</taxon>
        <taxon>Neoteleostei</taxon>
        <taxon>Acanthomorphata</taxon>
        <taxon>Eupercaria</taxon>
        <taxon>Perciformes</taxon>
        <taxon>Cottioidei</taxon>
        <taxon>Cottales</taxon>
        <taxon>Liparidae</taxon>
        <taxon>Liparis</taxon>
    </lineage>
</organism>
<evidence type="ECO:0000313" key="1">
    <source>
        <dbReference type="EMBL" id="TNN54266.1"/>
    </source>
</evidence>
<gene>
    <name evidence="1" type="ORF">EYF80_035494</name>
</gene>